<proteinExistence type="inferred from homology"/>
<gene>
    <name evidence="3" type="ORF">ZIOFF_040518</name>
</gene>
<reference evidence="3 4" key="1">
    <citation type="submission" date="2020-08" db="EMBL/GenBank/DDBJ databases">
        <title>Plant Genome Project.</title>
        <authorList>
            <person name="Zhang R.-G."/>
        </authorList>
    </citation>
    <scope>NUCLEOTIDE SEQUENCE [LARGE SCALE GENOMIC DNA]</scope>
    <source>
        <tissue evidence="3">Rhizome</tissue>
    </source>
</reference>
<name>A0A8J5GFQ4_ZINOF</name>
<evidence type="ECO:0000256" key="2">
    <source>
        <dbReference type="SAM" id="MobiDB-lite"/>
    </source>
</evidence>
<protein>
    <recommendedName>
        <fullName evidence="5">Stress-related protein</fullName>
    </recommendedName>
</protein>
<comment type="caution">
    <text evidence="3">The sequence shown here is derived from an EMBL/GenBank/DDBJ whole genome shotgun (WGS) entry which is preliminary data.</text>
</comment>
<evidence type="ECO:0000313" key="3">
    <source>
        <dbReference type="EMBL" id="KAG6500668.1"/>
    </source>
</evidence>
<dbReference type="Proteomes" id="UP000734854">
    <property type="component" value="Unassembled WGS sequence"/>
</dbReference>
<dbReference type="PANTHER" id="PTHR33732:SF9">
    <property type="entry name" value="REF_SRPP-LIKE PROTEIN OS05G0151300_LOC_OS05G05940"/>
    <property type="match status" value="1"/>
</dbReference>
<dbReference type="PANTHER" id="PTHR33732">
    <property type="entry name" value="REF/SRPP-LIKE PROTEIN OS05G0151300/LOC_OS05G05940"/>
    <property type="match status" value="1"/>
</dbReference>
<accession>A0A8J5GFQ4</accession>
<dbReference type="Pfam" id="PF05755">
    <property type="entry name" value="REF"/>
    <property type="match status" value="1"/>
</dbReference>
<dbReference type="AlphaFoldDB" id="A0A8J5GFQ4"/>
<dbReference type="EMBL" id="JACMSC010000011">
    <property type="protein sequence ID" value="KAG6500668.1"/>
    <property type="molecule type" value="Genomic_DNA"/>
</dbReference>
<evidence type="ECO:0000313" key="4">
    <source>
        <dbReference type="Proteomes" id="UP000734854"/>
    </source>
</evidence>
<organism evidence="3 4">
    <name type="scientific">Zingiber officinale</name>
    <name type="common">Ginger</name>
    <name type="synonym">Amomum zingiber</name>
    <dbReference type="NCBI Taxonomy" id="94328"/>
    <lineage>
        <taxon>Eukaryota</taxon>
        <taxon>Viridiplantae</taxon>
        <taxon>Streptophyta</taxon>
        <taxon>Embryophyta</taxon>
        <taxon>Tracheophyta</taxon>
        <taxon>Spermatophyta</taxon>
        <taxon>Magnoliopsida</taxon>
        <taxon>Liliopsida</taxon>
        <taxon>Zingiberales</taxon>
        <taxon>Zingiberaceae</taxon>
        <taxon>Zingiber</taxon>
    </lineage>
</organism>
<dbReference type="InterPro" id="IPR008802">
    <property type="entry name" value="REF"/>
</dbReference>
<feature type="region of interest" description="Disordered" evidence="2">
    <location>
        <begin position="1"/>
        <end position="20"/>
    </location>
</feature>
<keyword evidence="4" id="KW-1185">Reference proteome</keyword>
<sequence>MAEESLPQIAHLSSSPEPGTEAERERLRYLEFVNAIAIQTVLYASRIYGFSKESAGPLKPGVQSLEGTVKTVVGPVYDKFHDVPFDFLKFIDQMVGESVEEVERRIPSAVKDASAMARSAAVEVQRTGLIASTAGLAHSVYAKYEPAVKALYAKYEPAAEVAAASAWRSLNRLPLVPQVAQVVVPAAAHLSEKYNQAVTYTADKGYAVSAYLPLVPTERIGRVFSDEVTAH</sequence>
<evidence type="ECO:0008006" key="5">
    <source>
        <dbReference type="Google" id="ProtNLM"/>
    </source>
</evidence>
<dbReference type="OrthoDB" id="1905464at2759"/>
<comment type="similarity">
    <text evidence="1">Belongs to the REF/SRPP family.</text>
</comment>
<evidence type="ECO:0000256" key="1">
    <source>
        <dbReference type="ARBA" id="ARBA00009737"/>
    </source>
</evidence>